<keyword evidence="3" id="KW-1133">Transmembrane helix</keyword>
<proteinExistence type="predicted"/>
<dbReference type="GO" id="GO:0016491">
    <property type="term" value="F:oxidoreductase activity"/>
    <property type="evidence" value="ECO:0007669"/>
    <property type="project" value="InterPro"/>
</dbReference>
<dbReference type="PANTHER" id="PTHR11863">
    <property type="entry name" value="STEROL DESATURASE"/>
    <property type="match status" value="1"/>
</dbReference>
<dbReference type="InterPro" id="IPR006694">
    <property type="entry name" value="Fatty_acid_hydroxylase"/>
</dbReference>
<keyword evidence="7" id="KW-1185">Reference proteome</keyword>
<keyword evidence="2" id="KW-0812">Transmembrane</keyword>
<dbReference type="AlphaFoldDB" id="A0A395IG78"/>
<evidence type="ECO:0000313" key="6">
    <source>
        <dbReference type="EMBL" id="RAL59367.1"/>
    </source>
</evidence>
<evidence type="ECO:0000259" key="5">
    <source>
        <dbReference type="Pfam" id="PF04116"/>
    </source>
</evidence>
<dbReference type="Proteomes" id="UP000249056">
    <property type="component" value="Unassembled WGS sequence"/>
</dbReference>
<dbReference type="OrthoDB" id="408954at2759"/>
<dbReference type="GO" id="GO:0016020">
    <property type="term" value="C:membrane"/>
    <property type="evidence" value="ECO:0007669"/>
    <property type="project" value="UniProtKB-SubCell"/>
</dbReference>
<dbReference type="InterPro" id="IPR050307">
    <property type="entry name" value="Sterol_Desaturase_Related"/>
</dbReference>
<comment type="caution">
    <text evidence="6">The sequence shown here is derived from an EMBL/GenBank/DDBJ whole genome shotgun (WGS) entry which is preliminary data.</text>
</comment>
<accession>A0A395IG78</accession>
<name>A0A395IG78_9HELO</name>
<evidence type="ECO:0000256" key="4">
    <source>
        <dbReference type="ARBA" id="ARBA00023136"/>
    </source>
</evidence>
<evidence type="ECO:0000256" key="3">
    <source>
        <dbReference type="ARBA" id="ARBA00022989"/>
    </source>
</evidence>
<keyword evidence="4" id="KW-0472">Membrane</keyword>
<evidence type="ECO:0000313" key="7">
    <source>
        <dbReference type="Proteomes" id="UP000249056"/>
    </source>
</evidence>
<dbReference type="GO" id="GO:0005506">
    <property type="term" value="F:iron ion binding"/>
    <property type="evidence" value="ECO:0007669"/>
    <property type="project" value="InterPro"/>
</dbReference>
<evidence type="ECO:0000256" key="2">
    <source>
        <dbReference type="ARBA" id="ARBA00022692"/>
    </source>
</evidence>
<evidence type="ECO:0000256" key="1">
    <source>
        <dbReference type="ARBA" id="ARBA00004370"/>
    </source>
</evidence>
<organism evidence="6 7">
    <name type="scientific">Monilinia fructigena</name>
    <dbReference type="NCBI Taxonomy" id="38457"/>
    <lineage>
        <taxon>Eukaryota</taxon>
        <taxon>Fungi</taxon>
        <taxon>Dikarya</taxon>
        <taxon>Ascomycota</taxon>
        <taxon>Pezizomycotina</taxon>
        <taxon>Leotiomycetes</taxon>
        <taxon>Helotiales</taxon>
        <taxon>Sclerotiniaceae</taxon>
        <taxon>Monilinia</taxon>
    </lineage>
</organism>
<dbReference type="GO" id="GO:0008610">
    <property type="term" value="P:lipid biosynthetic process"/>
    <property type="evidence" value="ECO:0007669"/>
    <property type="project" value="InterPro"/>
</dbReference>
<protein>
    <recommendedName>
        <fullName evidence="5">Fatty acid hydroxylase domain-containing protein</fullName>
    </recommendedName>
</protein>
<sequence>MQFLVYLAVVDTWIYFLHRLCHINKILYRIVHAQHHQLYVPYAYGAVYAHWLETIFLDILSFLLANAIAGISVRQGMIFSSLATLKTISDHCGYVFPKDPFGWINGNNAKFHDLHHQSWGLKHNFSTYTVFWDKLLGTEWTDVQGADMRYSRTHELVQARIEKDGVTVAHPKSD</sequence>
<gene>
    <name evidence="6" type="ORF">DID88_006857</name>
</gene>
<dbReference type="EMBL" id="QKRW01000054">
    <property type="protein sequence ID" value="RAL59367.1"/>
    <property type="molecule type" value="Genomic_DNA"/>
</dbReference>
<feature type="domain" description="Fatty acid hydroxylase" evidence="5">
    <location>
        <begin position="3"/>
        <end position="138"/>
    </location>
</feature>
<dbReference type="Pfam" id="PF04116">
    <property type="entry name" value="FA_hydroxylase"/>
    <property type="match status" value="1"/>
</dbReference>
<comment type="subcellular location">
    <subcellularLocation>
        <location evidence="1">Membrane</location>
    </subcellularLocation>
</comment>
<reference evidence="6 7" key="1">
    <citation type="submission" date="2018-06" db="EMBL/GenBank/DDBJ databases">
        <title>Genome Sequence of the Brown Rot Fungal Pathogen Monilinia fructigena.</title>
        <authorList>
            <person name="Landi L."/>
            <person name="De Miccolis Angelini R.M."/>
            <person name="Pollastro S."/>
            <person name="Abate D."/>
            <person name="Faretra F."/>
            <person name="Romanazzi G."/>
        </authorList>
    </citation>
    <scope>NUCLEOTIDE SEQUENCE [LARGE SCALE GENOMIC DNA]</scope>
    <source>
        <strain evidence="6 7">Mfrg269</strain>
    </source>
</reference>